<reference evidence="2 3" key="2">
    <citation type="submission" date="2018-11" db="EMBL/GenBank/DDBJ databases">
        <authorList>
            <consortium name="Pathogen Informatics"/>
        </authorList>
    </citation>
    <scope>NUCLEOTIDE SEQUENCE [LARGE SCALE GENOMIC DNA]</scope>
</reference>
<evidence type="ECO:0000256" key="1">
    <source>
        <dbReference type="SAM" id="SignalP"/>
    </source>
</evidence>
<feature type="signal peptide" evidence="1">
    <location>
        <begin position="1"/>
        <end position="21"/>
    </location>
</feature>
<accession>A0A158R1U9</accession>
<keyword evidence="3" id="KW-1185">Reference proteome</keyword>
<sequence>MLHSQLLFFSAVLLTSDFAEARAPQKFLSTVNTTKSFEELVEIAHWFSALAYLQLDGVQGSPARALALADNSVEEVLRNPKKIIQGLMKTLEAEVRALVKLNQSCRNPKTVANRFMKSIYDKARGYLELAVLYLIEAIVKSGTDESKKPRIFELRKDFINKDFSNTSNVTDHICTLGEKVVRVMNAS</sequence>
<proteinExistence type="predicted"/>
<evidence type="ECO:0000313" key="4">
    <source>
        <dbReference type="WBParaSite" id="NBR_0001445701-mRNA-1"/>
    </source>
</evidence>
<dbReference type="WBParaSite" id="NBR_0001445701-mRNA-1">
    <property type="protein sequence ID" value="NBR_0001445701-mRNA-1"/>
    <property type="gene ID" value="NBR_0001445701"/>
</dbReference>
<name>A0A158R1U9_NIPBR</name>
<evidence type="ECO:0000313" key="3">
    <source>
        <dbReference type="Proteomes" id="UP000271162"/>
    </source>
</evidence>
<dbReference type="Proteomes" id="UP000271162">
    <property type="component" value="Unassembled WGS sequence"/>
</dbReference>
<gene>
    <name evidence="2" type="ORF">NBR_LOCUS14458</name>
</gene>
<organism evidence="4">
    <name type="scientific">Nippostrongylus brasiliensis</name>
    <name type="common">Rat hookworm</name>
    <dbReference type="NCBI Taxonomy" id="27835"/>
    <lineage>
        <taxon>Eukaryota</taxon>
        <taxon>Metazoa</taxon>
        <taxon>Ecdysozoa</taxon>
        <taxon>Nematoda</taxon>
        <taxon>Chromadorea</taxon>
        <taxon>Rhabditida</taxon>
        <taxon>Rhabditina</taxon>
        <taxon>Rhabditomorpha</taxon>
        <taxon>Strongyloidea</taxon>
        <taxon>Heligmosomidae</taxon>
        <taxon>Nippostrongylus</taxon>
    </lineage>
</organism>
<keyword evidence="1" id="KW-0732">Signal</keyword>
<protein>
    <submittedName>
        <fullName evidence="2 4">Uncharacterized protein</fullName>
    </submittedName>
</protein>
<dbReference type="AlphaFoldDB" id="A0A158R1U9"/>
<feature type="chain" id="PRO_5043135806" evidence="1">
    <location>
        <begin position="22"/>
        <end position="187"/>
    </location>
</feature>
<reference evidence="4" key="1">
    <citation type="submission" date="2016-04" db="UniProtKB">
        <authorList>
            <consortium name="WormBaseParasite"/>
        </authorList>
    </citation>
    <scope>IDENTIFICATION</scope>
</reference>
<dbReference type="EMBL" id="UYSL01021372">
    <property type="protein sequence ID" value="VDL78047.1"/>
    <property type="molecule type" value="Genomic_DNA"/>
</dbReference>
<evidence type="ECO:0000313" key="2">
    <source>
        <dbReference type="EMBL" id="VDL78047.1"/>
    </source>
</evidence>